<keyword evidence="2" id="KW-1185">Reference proteome</keyword>
<comment type="caution">
    <text evidence="1">The sequence shown here is derived from an EMBL/GenBank/DDBJ whole genome shotgun (WGS) entry which is preliminary data.</text>
</comment>
<evidence type="ECO:0008006" key="3">
    <source>
        <dbReference type="Google" id="ProtNLM"/>
    </source>
</evidence>
<dbReference type="RefSeq" id="WP_113658327.1">
    <property type="nucleotide sequence ID" value="NZ_KZ845665.1"/>
</dbReference>
<organism evidence="1 2">
    <name type="scientific">Thermoflavimicrobium daqui</name>
    <dbReference type="NCBI Taxonomy" id="2137476"/>
    <lineage>
        <taxon>Bacteria</taxon>
        <taxon>Bacillati</taxon>
        <taxon>Bacillota</taxon>
        <taxon>Bacilli</taxon>
        <taxon>Bacillales</taxon>
        <taxon>Thermoactinomycetaceae</taxon>
        <taxon>Thermoflavimicrobium</taxon>
    </lineage>
</organism>
<dbReference type="EMBL" id="QJKK01000003">
    <property type="protein sequence ID" value="RAL25713.1"/>
    <property type="molecule type" value="Genomic_DNA"/>
</dbReference>
<evidence type="ECO:0000313" key="1">
    <source>
        <dbReference type="EMBL" id="RAL25713.1"/>
    </source>
</evidence>
<sequence length="86" mass="9896">MKLIIPDHVKITEINERTVLLDCKKNFYYAVSKSGTEFLNQIKIHGDMVKAIEKISNDYGVAQEVVENDMNIFVDRLIQKGLVIKK</sequence>
<reference evidence="1 2" key="2">
    <citation type="submission" date="2018-06" db="EMBL/GenBank/DDBJ databases">
        <authorList>
            <person name="Zhirakovskaya E."/>
        </authorList>
    </citation>
    <scope>NUCLEOTIDE SEQUENCE [LARGE SCALE GENOMIC DNA]</scope>
    <source>
        <strain evidence="1 2">FBKL4.011</strain>
    </source>
</reference>
<gene>
    <name evidence="1" type="ORF">DL897_06455</name>
</gene>
<evidence type="ECO:0000313" key="2">
    <source>
        <dbReference type="Proteomes" id="UP000251213"/>
    </source>
</evidence>
<dbReference type="Proteomes" id="UP000251213">
    <property type="component" value="Unassembled WGS sequence"/>
</dbReference>
<protein>
    <recommendedName>
        <fullName evidence="3">Coenzyme PQQ synthesis protein D (PqqD)</fullName>
    </recommendedName>
</protein>
<dbReference type="AlphaFoldDB" id="A0A364K601"/>
<reference evidence="1 2" key="1">
    <citation type="submission" date="2018-06" db="EMBL/GenBank/DDBJ databases">
        <title>Thermoflavimicrobium daqus sp. nov., a thermophilic microbe isolated from Moutai-flavour Daqu.</title>
        <authorList>
            <person name="Wang X."/>
            <person name="Zhou H."/>
        </authorList>
    </citation>
    <scope>NUCLEOTIDE SEQUENCE [LARGE SCALE GENOMIC DNA]</scope>
    <source>
        <strain evidence="1 2">FBKL4.011</strain>
    </source>
</reference>
<proteinExistence type="predicted"/>
<dbReference type="Pfam" id="PF05402">
    <property type="entry name" value="PqqD"/>
    <property type="match status" value="1"/>
</dbReference>
<name>A0A364K601_9BACL</name>
<dbReference type="InterPro" id="IPR008792">
    <property type="entry name" value="PQQD"/>
</dbReference>
<accession>A0A364K601</accession>
<dbReference type="OrthoDB" id="2990347at2"/>